<dbReference type="InterPro" id="IPR045959">
    <property type="entry name" value="CGDB"/>
</dbReference>
<evidence type="ECO:0000256" key="4">
    <source>
        <dbReference type="ARBA" id="ARBA00047208"/>
    </source>
</evidence>
<comment type="caution">
    <text evidence="6">The sequence shown here is derived from an EMBL/GenBank/DDBJ whole genome shotgun (WGS) entry which is preliminary data.</text>
</comment>
<reference evidence="6 7" key="1">
    <citation type="submission" date="2020-08" db="EMBL/GenBank/DDBJ databases">
        <title>Genomic Encyclopedia of Type Strains, Phase III (KMG-III): the genomes of soil and plant-associated and newly described type strains.</title>
        <authorList>
            <person name="Whitman W."/>
        </authorList>
    </citation>
    <scope>NUCLEOTIDE SEQUENCE [LARGE SCALE GENOMIC DNA]</scope>
    <source>
        <strain evidence="6 7">CECT 5862</strain>
    </source>
</reference>
<evidence type="ECO:0000313" key="7">
    <source>
        <dbReference type="Proteomes" id="UP000570361"/>
    </source>
</evidence>
<accession>A0A7W5B4C1</accession>
<dbReference type="Pfam" id="PF19906">
    <property type="entry name" value="CGDB"/>
    <property type="match status" value="1"/>
</dbReference>
<keyword evidence="2" id="KW-0119">Carbohydrate metabolism</keyword>
<dbReference type="Proteomes" id="UP000570361">
    <property type="component" value="Unassembled WGS sequence"/>
</dbReference>
<evidence type="ECO:0000259" key="5">
    <source>
        <dbReference type="Pfam" id="PF19906"/>
    </source>
</evidence>
<name>A0A7W5B4C1_9BACL</name>
<evidence type="ECO:0000256" key="3">
    <source>
        <dbReference type="ARBA" id="ARBA00046336"/>
    </source>
</evidence>
<feature type="domain" description="C-glycoside deglycosidase beta subunit" evidence="5">
    <location>
        <begin position="9"/>
        <end position="120"/>
    </location>
</feature>
<organism evidence="6 7">
    <name type="scientific">Paenibacillus phyllosphaerae</name>
    <dbReference type="NCBI Taxonomy" id="274593"/>
    <lineage>
        <taxon>Bacteria</taxon>
        <taxon>Bacillati</taxon>
        <taxon>Bacillota</taxon>
        <taxon>Bacilli</taxon>
        <taxon>Bacillales</taxon>
        <taxon>Paenibacillaceae</taxon>
        <taxon>Paenibacillus</taxon>
    </lineage>
</organism>
<dbReference type="EMBL" id="JACHXK010000027">
    <property type="protein sequence ID" value="MBB3114157.1"/>
    <property type="molecule type" value="Genomic_DNA"/>
</dbReference>
<evidence type="ECO:0000313" key="6">
    <source>
        <dbReference type="EMBL" id="MBB3114157.1"/>
    </source>
</evidence>
<keyword evidence="7" id="KW-1185">Reference proteome</keyword>
<protein>
    <recommendedName>
        <fullName evidence="4">C-deglycosylation enzyme beta subunit</fullName>
    </recommendedName>
</protein>
<keyword evidence="1" id="KW-0456">Lyase</keyword>
<evidence type="ECO:0000256" key="2">
    <source>
        <dbReference type="ARBA" id="ARBA00023277"/>
    </source>
</evidence>
<dbReference type="GO" id="GO:0016829">
    <property type="term" value="F:lyase activity"/>
    <property type="evidence" value="ECO:0007669"/>
    <property type="project" value="UniProtKB-KW"/>
</dbReference>
<evidence type="ECO:0000256" key="1">
    <source>
        <dbReference type="ARBA" id="ARBA00023239"/>
    </source>
</evidence>
<gene>
    <name evidence="6" type="ORF">FHS18_006275</name>
</gene>
<comment type="similarity">
    <text evidence="3">Belongs to the C-glycoside deglycosidase beta subunit family.</text>
</comment>
<dbReference type="RefSeq" id="WP_183604209.1">
    <property type="nucleotide sequence ID" value="NZ_JACHXK010000027.1"/>
</dbReference>
<sequence length="137" mass="15536">MSKGNIFGYDRYMICEDGFQNIIKDGETIGFQVRLRIANYRGYILSQIEDIQIAVDGEQINRADIRFTIGDLTYTLDEMEEAIDQRWELTQIATITCLKPGGLTAGSHEVYAEEHIRASYIPIMAVSHSQKTLELAV</sequence>
<proteinExistence type="inferred from homology"/>
<dbReference type="AlphaFoldDB" id="A0A7W5B4C1"/>